<dbReference type="RefSeq" id="WP_014554979.1">
    <property type="nucleotide sequence ID" value="NC_017459.1"/>
</dbReference>
<feature type="domain" description="DUF8052" evidence="1">
    <location>
        <begin position="39"/>
        <end position="198"/>
    </location>
</feature>
<dbReference type="OrthoDB" id="210068at2157"/>
<gene>
    <name evidence="2" type="ordered locus">Hqrw_1042</name>
</gene>
<dbReference type="EMBL" id="FR746099">
    <property type="protein sequence ID" value="CCC39022.1"/>
    <property type="molecule type" value="Genomic_DNA"/>
</dbReference>
<name>G0LG02_HALWC</name>
<dbReference type="InterPro" id="IPR058365">
    <property type="entry name" value="DUF8052"/>
</dbReference>
<dbReference type="Proteomes" id="UP000007954">
    <property type="component" value="Chromosome"/>
</dbReference>
<evidence type="ECO:0000313" key="3">
    <source>
        <dbReference type="Proteomes" id="UP000007954"/>
    </source>
</evidence>
<dbReference type="Pfam" id="PF26226">
    <property type="entry name" value="DUF8052"/>
    <property type="match status" value="1"/>
</dbReference>
<dbReference type="HOGENOM" id="CLU_1253564_0_0_2"/>
<dbReference type="AlphaFoldDB" id="G0LG02"/>
<dbReference type="KEGG" id="hwc:Hqrw_1042"/>
<accession>G0LG02</accession>
<reference evidence="2 3" key="1">
    <citation type="journal article" date="2011" name="PLoS ONE">
        <title>Haloquadratum walsbyi: limited diversity in a global pond.</title>
        <authorList>
            <person name="Dyall-Smith M."/>
            <person name="Pfeiffer F."/>
            <person name="Klee K."/>
            <person name="Palm P."/>
            <person name="Gross K."/>
            <person name="Schuster S.C."/>
            <person name="Rampp M."/>
            <person name="Oesterhelt D."/>
        </authorList>
    </citation>
    <scope>NUCLEOTIDE SEQUENCE [LARGE SCALE GENOMIC DNA]</scope>
    <source>
        <strain evidence="3">DSM 16854 / JCM 12705 / C23</strain>
    </source>
</reference>
<sequence length="220" mass="25384">MTTDTDRTMNTESDTDRVDPVAAAEEAGIDLSGVPEWDDTYLDRVSDRLLFNYDLTQNKQVNGETFNMYAEMRLESHKHFFHPALDYANHETHEHVFVTQIDRPHVETVERFITLGHDLSDDSTWLDPDEEHFGTEFTFVVIAETVPESVESFVSSFRDRNLLKFGYYGHYEIHLIVVAPDRQEAVASEQADTIQAFTLWQDVTDEQSGLISRIRGMLNF</sequence>
<proteinExistence type="predicted"/>
<evidence type="ECO:0000313" key="2">
    <source>
        <dbReference type="EMBL" id="CCC39022.1"/>
    </source>
</evidence>
<dbReference type="GeneID" id="12445647"/>
<protein>
    <recommendedName>
        <fullName evidence="1">DUF8052 domain-containing protein</fullName>
    </recommendedName>
</protein>
<organism evidence="2 3">
    <name type="scientific">Haloquadratum walsbyi (strain DSM 16854 / JCM 12705 / C23)</name>
    <dbReference type="NCBI Taxonomy" id="768065"/>
    <lineage>
        <taxon>Archaea</taxon>
        <taxon>Methanobacteriati</taxon>
        <taxon>Methanobacteriota</taxon>
        <taxon>Stenosarchaea group</taxon>
        <taxon>Halobacteria</taxon>
        <taxon>Halobacteriales</taxon>
        <taxon>Haloferacaceae</taxon>
        <taxon>Haloquadratum</taxon>
    </lineage>
</organism>
<evidence type="ECO:0000259" key="1">
    <source>
        <dbReference type="Pfam" id="PF26226"/>
    </source>
</evidence>